<dbReference type="AlphaFoldDB" id="A0A1G4X8Q0"/>
<accession>A0A1G4X8Q0</accession>
<dbReference type="GO" id="GO:0043103">
    <property type="term" value="P:hypoxanthine salvage"/>
    <property type="evidence" value="ECO:0007669"/>
    <property type="project" value="UniProtKB-UniRule"/>
</dbReference>
<evidence type="ECO:0000256" key="5">
    <source>
        <dbReference type="HAMAP-Rule" id="MF_01962"/>
    </source>
</evidence>
<keyword evidence="4 5" id="KW-0546">Nucleotide metabolism</keyword>
<dbReference type="Gene3D" id="3.20.20.140">
    <property type="entry name" value="Metal-dependent hydrolases"/>
    <property type="match status" value="1"/>
</dbReference>
<dbReference type="GO" id="GO:0005829">
    <property type="term" value="C:cytosol"/>
    <property type="evidence" value="ECO:0007669"/>
    <property type="project" value="TreeGrafter"/>
</dbReference>
<proteinExistence type="inferred from homology"/>
<feature type="binding site" evidence="5">
    <location>
        <position position="22"/>
    </location>
    <ligand>
        <name>Zn(2+)</name>
        <dbReference type="ChEBI" id="CHEBI:29105"/>
        <note>catalytic</note>
    </ligand>
</feature>
<evidence type="ECO:0000256" key="3">
    <source>
        <dbReference type="ARBA" id="ARBA00022833"/>
    </source>
</evidence>
<feature type="binding site" evidence="5">
    <location>
        <position position="281"/>
    </location>
    <ligand>
        <name>Zn(2+)</name>
        <dbReference type="ChEBI" id="CHEBI:29105"/>
        <note>catalytic</note>
    </ligand>
</feature>
<keyword evidence="8" id="KW-1185">Reference proteome</keyword>
<dbReference type="InterPro" id="IPR032466">
    <property type="entry name" value="Metal_Hydrolase"/>
</dbReference>
<comment type="cofactor">
    <cofactor evidence="5">
        <name>Zn(2+)</name>
        <dbReference type="ChEBI" id="CHEBI:29105"/>
    </cofactor>
    <text evidence="5">Binds 1 zinc ion per subunit.</text>
</comment>
<dbReference type="PANTHER" id="PTHR43114">
    <property type="entry name" value="ADENINE DEAMINASE"/>
    <property type="match status" value="1"/>
</dbReference>
<dbReference type="HAMAP" id="MF_01962">
    <property type="entry name" value="Adenine_deaminase"/>
    <property type="match status" value="1"/>
</dbReference>
<keyword evidence="3 5" id="KW-0862">Zinc</keyword>
<dbReference type="NCBIfam" id="NF006850">
    <property type="entry name" value="PRK09358.1-6"/>
    <property type="match status" value="1"/>
</dbReference>
<dbReference type="InterPro" id="IPR006330">
    <property type="entry name" value="Ado/ade_deaminase"/>
</dbReference>
<sequence>MDPTTPLLDALPRLPKAELHLHVEGTLEPELAFALAQRNGVVLPYPDVAALRAAYDFGDLQSFLDLYYACMPVLRTAEDFHDLTAAYLERSHRDGVAHAELFVDLQVHLANGIPADAVLDGMLAALAEARRTRGTTGGVILAVVRDRPVATAHEALDAVAHRVHDLVGIGLDSAEVGYPPALFVEVFERAAALGLHRVAHAGEEGPPSYVVEAVELLGVERVDHGIRAVEDPTLLALLVERGIPLTVCPLSNVRLRAVPDLASHPIRALLDAGVAVTVNSDDPAYFGGYVGANYAALVQVGFTAPELARLAAASVRASFADDARKAELLAQVDAWAV</sequence>
<feature type="site" description="Important for catalytic activity" evidence="5">
    <location>
        <position position="224"/>
    </location>
</feature>
<feature type="domain" description="Adenosine deaminase" evidence="6">
    <location>
        <begin position="15"/>
        <end position="335"/>
    </location>
</feature>
<organism evidence="7 8">
    <name type="scientific">Klenkia marina</name>
    <dbReference type="NCBI Taxonomy" id="1960309"/>
    <lineage>
        <taxon>Bacteria</taxon>
        <taxon>Bacillati</taxon>
        <taxon>Actinomycetota</taxon>
        <taxon>Actinomycetes</taxon>
        <taxon>Geodermatophilales</taxon>
        <taxon>Geodermatophilaceae</taxon>
        <taxon>Klenkia</taxon>
    </lineage>
</organism>
<dbReference type="GO" id="GO:0000034">
    <property type="term" value="F:adenine deaminase activity"/>
    <property type="evidence" value="ECO:0007669"/>
    <property type="project" value="UniProtKB-UniRule"/>
</dbReference>
<dbReference type="SUPFAM" id="SSF51556">
    <property type="entry name" value="Metallo-dependent hydrolases"/>
    <property type="match status" value="1"/>
</dbReference>
<dbReference type="CDD" id="cd01320">
    <property type="entry name" value="ADA"/>
    <property type="match status" value="1"/>
</dbReference>
<evidence type="ECO:0000259" key="6">
    <source>
        <dbReference type="Pfam" id="PF00962"/>
    </source>
</evidence>
<reference evidence="8" key="1">
    <citation type="submission" date="2016-10" db="EMBL/GenBank/DDBJ databases">
        <authorList>
            <person name="Varghese N."/>
            <person name="Submissions S."/>
        </authorList>
    </citation>
    <scope>NUCLEOTIDE SEQUENCE [LARGE SCALE GENOMIC DNA]</scope>
    <source>
        <strain evidence="8">DSM 45722</strain>
    </source>
</reference>
<feature type="binding site" evidence="5">
    <location>
        <position position="20"/>
    </location>
    <ligand>
        <name>Zn(2+)</name>
        <dbReference type="ChEBI" id="CHEBI:29105"/>
        <note>catalytic</note>
    </ligand>
</feature>
<dbReference type="InterPro" id="IPR028892">
    <property type="entry name" value="ADE"/>
</dbReference>
<evidence type="ECO:0000313" key="8">
    <source>
        <dbReference type="Proteomes" id="UP000198981"/>
    </source>
</evidence>
<evidence type="ECO:0000256" key="2">
    <source>
        <dbReference type="ARBA" id="ARBA00022801"/>
    </source>
</evidence>
<gene>
    <name evidence="7" type="ORF">SAMN03159343_0141</name>
</gene>
<feature type="binding site" evidence="5">
    <location>
        <position position="200"/>
    </location>
    <ligand>
        <name>Zn(2+)</name>
        <dbReference type="ChEBI" id="CHEBI:29105"/>
        <note>catalytic</note>
    </ligand>
</feature>
<dbReference type="GO" id="GO:0008270">
    <property type="term" value="F:zinc ion binding"/>
    <property type="evidence" value="ECO:0007669"/>
    <property type="project" value="UniProtKB-UniRule"/>
</dbReference>
<evidence type="ECO:0000256" key="4">
    <source>
        <dbReference type="ARBA" id="ARBA00023080"/>
    </source>
</evidence>
<dbReference type="NCBIfam" id="TIGR01430">
    <property type="entry name" value="aden_deam"/>
    <property type="match status" value="1"/>
</dbReference>
<dbReference type="GO" id="GO:0006146">
    <property type="term" value="P:adenine catabolic process"/>
    <property type="evidence" value="ECO:0007669"/>
    <property type="project" value="UniProtKB-UniRule"/>
</dbReference>
<feature type="binding site" evidence="5">
    <location>
        <position position="282"/>
    </location>
    <ligand>
        <name>substrate</name>
    </ligand>
</feature>
<dbReference type="RefSeq" id="WP_243469588.1">
    <property type="nucleotide sequence ID" value="NZ_FMUH01000001.1"/>
</dbReference>
<dbReference type="STRING" id="1960309.SAMN03159343_0141"/>
<dbReference type="InterPro" id="IPR001365">
    <property type="entry name" value="A_deaminase_dom"/>
</dbReference>
<comment type="catalytic activity">
    <reaction evidence="5">
        <text>adenine + H2O + H(+) = hypoxanthine + NH4(+)</text>
        <dbReference type="Rhea" id="RHEA:23688"/>
        <dbReference type="ChEBI" id="CHEBI:15377"/>
        <dbReference type="ChEBI" id="CHEBI:15378"/>
        <dbReference type="ChEBI" id="CHEBI:16708"/>
        <dbReference type="ChEBI" id="CHEBI:17368"/>
        <dbReference type="ChEBI" id="CHEBI:28938"/>
        <dbReference type="EC" id="3.5.4.2"/>
    </reaction>
</comment>
<dbReference type="EMBL" id="FMUH01000001">
    <property type="protein sequence ID" value="SCX37575.1"/>
    <property type="molecule type" value="Genomic_DNA"/>
</dbReference>
<keyword evidence="1 5" id="KW-0479">Metal-binding</keyword>
<comment type="similarity">
    <text evidence="5">Belongs to the metallo-dependent hydrolases superfamily. Adenosine and AMP deaminases family. Adenine deaminase type 2 subfamily.</text>
</comment>
<name>A0A1G4X8Q0_9ACTN</name>
<dbReference type="GO" id="GO:0009117">
    <property type="term" value="P:nucleotide metabolic process"/>
    <property type="evidence" value="ECO:0007669"/>
    <property type="project" value="UniProtKB-KW"/>
</dbReference>
<dbReference type="Pfam" id="PF00962">
    <property type="entry name" value="A_deaminase"/>
    <property type="match status" value="1"/>
</dbReference>
<evidence type="ECO:0000256" key="1">
    <source>
        <dbReference type="ARBA" id="ARBA00022723"/>
    </source>
</evidence>
<protein>
    <recommendedName>
        <fullName evidence="5">Adenine deaminase</fullName>
        <shortName evidence="5">ADE</shortName>
        <ecNumber evidence="5">3.5.4.2</ecNumber>
    </recommendedName>
    <alternativeName>
        <fullName evidence="5">Adenine aminohydrolase</fullName>
        <shortName evidence="5">AAH</shortName>
    </alternativeName>
</protein>
<dbReference type="EC" id="3.5.4.2" evidence="5"/>
<dbReference type="Proteomes" id="UP000198981">
    <property type="component" value="Unassembled WGS sequence"/>
</dbReference>
<feature type="active site" description="Proton donor" evidence="5">
    <location>
        <position position="203"/>
    </location>
</feature>
<keyword evidence="2 5" id="KW-0378">Hydrolase</keyword>
<evidence type="ECO:0000313" key="7">
    <source>
        <dbReference type="EMBL" id="SCX37575.1"/>
    </source>
</evidence>
<dbReference type="PANTHER" id="PTHR43114:SF6">
    <property type="entry name" value="ADENINE DEAMINASE"/>
    <property type="match status" value="1"/>
</dbReference>
<comment type="function">
    <text evidence="5">Catalyzes the hydrolytic deamination of adenine to hypoxanthine. Plays an important role in the purine salvage pathway and in nitrogen catabolism.</text>
</comment>